<dbReference type="Gene3D" id="3.40.30.10">
    <property type="entry name" value="Glutaredoxin"/>
    <property type="match status" value="1"/>
</dbReference>
<dbReference type="InterPro" id="IPR036249">
    <property type="entry name" value="Thioredoxin-like_sf"/>
</dbReference>
<evidence type="ECO:0000313" key="1">
    <source>
        <dbReference type="EMBL" id="MDC7227871.1"/>
    </source>
</evidence>
<dbReference type="CDD" id="cd02980">
    <property type="entry name" value="TRX_Fd_family"/>
    <property type="match status" value="1"/>
</dbReference>
<dbReference type="Proteomes" id="UP001221217">
    <property type="component" value="Unassembled WGS sequence"/>
</dbReference>
<accession>A0AAJ1IKV3</accession>
<sequence length="90" mass="9772">MEKISIEICTGTTCYVMGASDLLTLEEHLRPPLSSSVKISGSTCLGICRDKRFKPPFVRVAGKLIAQASVRKVLKAVEAEYSGGSYAYDE</sequence>
<dbReference type="EMBL" id="JAQQAL010000035">
    <property type="protein sequence ID" value="MDC7227871.1"/>
    <property type="molecule type" value="Genomic_DNA"/>
</dbReference>
<dbReference type="SUPFAM" id="SSF52833">
    <property type="entry name" value="Thioredoxin-like"/>
    <property type="match status" value="1"/>
</dbReference>
<reference evidence="1 2" key="1">
    <citation type="submission" date="2022-12" db="EMBL/GenBank/DDBJ databases">
        <title>Metagenome assembled genome from gulf of manar.</title>
        <authorList>
            <person name="Kohli P."/>
            <person name="Pk S."/>
            <person name="Venkata Ramana C."/>
            <person name="Sasikala C."/>
        </authorList>
    </citation>
    <scope>NUCLEOTIDE SEQUENCE [LARGE SCALE GENOMIC DNA]</scope>
    <source>
        <strain evidence="1">JB008</strain>
    </source>
</reference>
<name>A0AAJ1IKV3_9SPIO</name>
<comment type="caution">
    <text evidence="1">The sequence shown here is derived from an EMBL/GenBank/DDBJ whole genome shotgun (WGS) entry which is preliminary data.</text>
</comment>
<evidence type="ECO:0000313" key="2">
    <source>
        <dbReference type="Proteomes" id="UP001221217"/>
    </source>
</evidence>
<proteinExistence type="predicted"/>
<organism evidence="1 2">
    <name type="scientific">Candidatus Thalassospirochaeta sargassi</name>
    <dbReference type="NCBI Taxonomy" id="3119039"/>
    <lineage>
        <taxon>Bacteria</taxon>
        <taxon>Pseudomonadati</taxon>
        <taxon>Spirochaetota</taxon>
        <taxon>Spirochaetia</taxon>
        <taxon>Spirochaetales</taxon>
        <taxon>Spirochaetaceae</taxon>
        <taxon>Candidatus Thalassospirochaeta</taxon>
    </lineage>
</organism>
<gene>
    <name evidence="1" type="ORF">PQJ61_13985</name>
</gene>
<protein>
    <submittedName>
        <fullName evidence="1">(2Fe-2S) ferredoxin domain-containing protein</fullName>
    </submittedName>
</protein>
<dbReference type="AlphaFoldDB" id="A0AAJ1IKV3"/>